<evidence type="ECO:0000259" key="7">
    <source>
        <dbReference type="Pfam" id="PF04085"/>
    </source>
</evidence>
<dbReference type="Gene3D" id="2.40.10.340">
    <property type="entry name" value="Rod shape-determining protein MreC, domain 1"/>
    <property type="match status" value="1"/>
</dbReference>
<sequence>MAIFDELKGSLTPKRHPRRTGIVFFLSLSLSMTGLSFYGAQASVFEKARETVLDVFEPVLTAFGAPARWIGNRVGNVEDYFRIYAENKRLREENAELRVWMQDALSLRRQIYYYEQLLETKQPEPATFIDASVIGENNGPYDHALILSAGRTDGVKPGQAVVDDGGLLGHVITSGSSAARILLVTDYESQVPVFIEDLEVEALLAGRSSGMPVLEIFSERRAVPIKPGGRIVTSGADGLLPRGLPVGEVARVVDGVVYVDLFANTRTPDLVRIVDYAFPSDVEDPAPEQSSSLGGAEGPASADG</sequence>
<accession>A0A371RKU2</accession>
<dbReference type="InterPro" id="IPR042177">
    <property type="entry name" value="Cell/Rod_1"/>
</dbReference>
<evidence type="ECO:0000313" key="8">
    <source>
        <dbReference type="EMBL" id="RFB06065.1"/>
    </source>
</evidence>
<proteinExistence type="inferred from homology"/>
<dbReference type="Proteomes" id="UP000264589">
    <property type="component" value="Unassembled WGS sequence"/>
</dbReference>
<dbReference type="Gene3D" id="2.40.10.350">
    <property type="entry name" value="Rod shape-determining protein MreC, domain 2"/>
    <property type="match status" value="1"/>
</dbReference>
<protein>
    <recommendedName>
        <fullName evidence="2">Cell shape-determining protein MreC</fullName>
    </recommendedName>
    <alternativeName>
        <fullName evidence="4">Cell shape protein MreC</fullName>
    </alternativeName>
</protein>
<reference evidence="8 9" key="1">
    <citation type="submission" date="2018-08" db="EMBL/GenBank/DDBJ databases">
        <title>Parvularcula sp. SM1705, isolated from surface water of the South Sea China.</title>
        <authorList>
            <person name="Sun L."/>
        </authorList>
    </citation>
    <scope>NUCLEOTIDE SEQUENCE [LARGE SCALE GENOMIC DNA]</scope>
    <source>
        <strain evidence="8 9">SM1705</strain>
    </source>
</reference>
<organism evidence="8 9">
    <name type="scientific">Parvularcula marina</name>
    <dbReference type="NCBI Taxonomy" id="2292771"/>
    <lineage>
        <taxon>Bacteria</taxon>
        <taxon>Pseudomonadati</taxon>
        <taxon>Pseudomonadota</taxon>
        <taxon>Alphaproteobacteria</taxon>
        <taxon>Parvularculales</taxon>
        <taxon>Parvularculaceae</taxon>
        <taxon>Parvularcula</taxon>
    </lineage>
</organism>
<dbReference type="GO" id="GO:0005886">
    <property type="term" value="C:plasma membrane"/>
    <property type="evidence" value="ECO:0007669"/>
    <property type="project" value="TreeGrafter"/>
</dbReference>
<evidence type="ECO:0000256" key="4">
    <source>
        <dbReference type="ARBA" id="ARBA00032089"/>
    </source>
</evidence>
<dbReference type="OrthoDB" id="8478127at2"/>
<feature type="region of interest" description="Disordered" evidence="5">
    <location>
        <begin position="282"/>
        <end position="304"/>
    </location>
</feature>
<evidence type="ECO:0000256" key="3">
    <source>
        <dbReference type="ARBA" id="ARBA00022960"/>
    </source>
</evidence>
<dbReference type="InterPro" id="IPR007221">
    <property type="entry name" value="MreC"/>
</dbReference>
<keyword evidence="9" id="KW-1185">Reference proteome</keyword>
<dbReference type="InterPro" id="IPR042175">
    <property type="entry name" value="Cell/Rod_MreC_2"/>
</dbReference>
<dbReference type="GO" id="GO:0008360">
    <property type="term" value="P:regulation of cell shape"/>
    <property type="evidence" value="ECO:0007669"/>
    <property type="project" value="UniProtKB-KW"/>
</dbReference>
<feature type="domain" description="Rod shape-determining protein MreC beta-barrel core" evidence="7">
    <location>
        <begin position="133"/>
        <end position="274"/>
    </location>
</feature>
<evidence type="ECO:0000256" key="6">
    <source>
        <dbReference type="SAM" id="Phobius"/>
    </source>
</evidence>
<evidence type="ECO:0000256" key="1">
    <source>
        <dbReference type="ARBA" id="ARBA00009369"/>
    </source>
</evidence>
<dbReference type="InParanoid" id="A0A371RKU2"/>
<dbReference type="AlphaFoldDB" id="A0A371RKU2"/>
<comment type="caution">
    <text evidence="8">The sequence shown here is derived from an EMBL/GenBank/DDBJ whole genome shotgun (WGS) entry which is preliminary data.</text>
</comment>
<evidence type="ECO:0000313" key="9">
    <source>
        <dbReference type="Proteomes" id="UP000264589"/>
    </source>
</evidence>
<evidence type="ECO:0000256" key="2">
    <source>
        <dbReference type="ARBA" id="ARBA00013855"/>
    </source>
</evidence>
<dbReference type="InterPro" id="IPR055342">
    <property type="entry name" value="MreC_beta-barrel_core"/>
</dbReference>
<name>A0A371RKU2_9PROT</name>
<keyword evidence="6" id="KW-1133">Transmembrane helix</keyword>
<dbReference type="PANTHER" id="PTHR34138:SF1">
    <property type="entry name" value="CELL SHAPE-DETERMINING PROTEIN MREC"/>
    <property type="match status" value="1"/>
</dbReference>
<keyword evidence="6" id="KW-0812">Transmembrane</keyword>
<dbReference type="RefSeq" id="WP_116392698.1">
    <property type="nucleotide sequence ID" value="NZ_CAXQPM010000004.1"/>
</dbReference>
<dbReference type="FunCoup" id="A0A371RKU2">
    <property type="interactions" value="320"/>
</dbReference>
<feature type="transmembrane region" description="Helical" evidence="6">
    <location>
        <begin position="21"/>
        <end position="40"/>
    </location>
</feature>
<gene>
    <name evidence="8" type="ORF">DX908_12805</name>
</gene>
<dbReference type="Pfam" id="PF04085">
    <property type="entry name" value="MreC"/>
    <property type="match status" value="1"/>
</dbReference>
<evidence type="ECO:0000256" key="5">
    <source>
        <dbReference type="SAM" id="MobiDB-lite"/>
    </source>
</evidence>
<comment type="similarity">
    <text evidence="1">Belongs to the MreC family.</text>
</comment>
<dbReference type="PANTHER" id="PTHR34138">
    <property type="entry name" value="CELL SHAPE-DETERMINING PROTEIN MREC"/>
    <property type="match status" value="1"/>
</dbReference>
<dbReference type="EMBL" id="QUQO01000001">
    <property type="protein sequence ID" value="RFB06065.1"/>
    <property type="molecule type" value="Genomic_DNA"/>
</dbReference>
<keyword evidence="6" id="KW-0472">Membrane</keyword>
<keyword evidence="3" id="KW-0133">Cell shape</keyword>